<evidence type="ECO:0000256" key="5">
    <source>
        <dbReference type="ARBA" id="ARBA00023136"/>
    </source>
</evidence>
<dbReference type="GO" id="GO:0005783">
    <property type="term" value="C:endoplasmic reticulum"/>
    <property type="evidence" value="ECO:0007669"/>
    <property type="project" value="TreeGrafter"/>
</dbReference>
<dbReference type="PANTHER" id="PTHR10926:SF0">
    <property type="entry name" value="CDC50, ISOFORM A"/>
    <property type="match status" value="1"/>
</dbReference>
<sequence>MESEKSNKPSNSDFKQQRLRGWNCSPNSVVIGSLYIVIGVGFIIFGCFVIEKSNEVYEVSERYDDIGECKADWRTPRTCVVELDVEEYMEKPIFFYYEIKNFYQNHRKFYKSRDIYQLMGDDRSENDVEKYCDPVTTMEDLGFYTTLNLTEDDVANPCGLLPKAYFNDTFSFITSNDTDSFIEIEMENDKIAWDVDTDEKFEENDNSEEVQWIDVENEHFIVWMNVAGLPYFRKLWGRIEQDLPEGKYQVVIVNNYDVASFNGQKWVVISTTSRFGGKVAFIGVLYIIFGACALFGAIIIFLTVYLRKRAGR</sequence>
<evidence type="ECO:0000256" key="4">
    <source>
        <dbReference type="ARBA" id="ARBA00022989"/>
    </source>
</evidence>
<proteinExistence type="inferred from homology"/>
<comment type="caution">
    <text evidence="8">The sequence shown here is derived from an EMBL/GenBank/DDBJ whole genome shotgun (WGS) entry which is preliminary data.</text>
</comment>
<evidence type="ECO:0000313" key="8">
    <source>
        <dbReference type="EMBL" id="CAG9312862.1"/>
    </source>
</evidence>
<keyword evidence="3 7" id="KW-0812">Transmembrane</keyword>
<dbReference type="GO" id="GO:0005886">
    <property type="term" value="C:plasma membrane"/>
    <property type="evidence" value="ECO:0007669"/>
    <property type="project" value="TreeGrafter"/>
</dbReference>
<dbReference type="PANTHER" id="PTHR10926">
    <property type="entry name" value="CELL CYCLE CONTROL PROTEIN 50"/>
    <property type="match status" value="1"/>
</dbReference>
<comment type="similarity">
    <text evidence="2 6">Belongs to the CDC50/LEM3 family.</text>
</comment>
<dbReference type="Pfam" id="PF03381">
    <property type="entry name" value="CDC50"/>
    <property type="match status" value="1"/>
</dbReference>
<dbReference type="GO" id="GO:0005794">
    <property type="term" value="C:Golgi apparatus"/>
    <property type="evidence" value="ECO:0007669"/>
    <property type="project" value="TreeGrafter"/>
</dbReference>
<evidence type="ECO:0000256" key="3">
    <source>
        <dbReference type="ARBA" id="ARBA00022692"/>
    </source>
</evidence>
<evidence type="ECO:0000256" key="7">
    <source>
        <dbReference type="SAM" id="Phobius"/>
    </source>
</evidence>
<keyword evidence="5 6" id="KW-0472">Membrane</keyword>
<evidence type="ECO:0000313" key="9">
    <source>
        <dbReference type="Proteomes" id="UP001162131"/>
    </source>
</evidence>
<name>A0AAU9II69_9CILI</name>
<gene>
    <name evidence="8" type="ORF">BSTOLATCC_MIC7654</name>
</gene>
<accession>A0AAU9II69</accession>
<evidence type="ECO:0000256" key="1">
    <source>
        <dbReference type="ARBA" id="ARBA00004141"/>
    </source>
</evidence>
<keyword evidence="9" id="KW-1185">Reference proteome</keyword>
<feature type="transmembrane region" description="Helical" evidence="7">
    <location>
        <begin position="29"/>
        <end position="50"/>
    </location>
</feature>
<organism evidence="8 9">
    <name type="scientific">Blepharisma stoltei</name>
    <dbReference type="NCBI Taxonomy" id="1481888"/>
    <lineage>
        <taxon>Eukaryota</taxon>
        <taxon>Sar</taxon>
        <taxon>Alveolata</taxon>
        <taxon>Ciliophora</taxon>
        <taxon>Postciliodesmatophora</taxon>
        <taxon>Heterotrichea</taxon>
        <taxon>Heterotrichida</taxon>
        <taxon>Blepharismidae</taxon>
        <taxon>Blepharisma</taxon>
    </lineage>
</organism>
<dbReference type="EMBL" id="CAJZBQ010000009">
    <property type="protein sequence ID" value="CAG9312862.1"/>
    <property type="molecule type" value="Genomic_DNA"/>
</dbReference>
<dbReference type="PIRSF" id="PIRSF015840">
    <property type="entry name" value="DUF284_TM_euk"/>
    <property type="match status" value="1"/>
</dbReference>
<evidence type="ECO:0000256" key="2">
    <source>
        <dbReference type="ARBA" id="ARBA00009457"/>
    </source>
</evidence>
<dbReference type="Proteomes" id="UP001162131">
    <property type="component" value="Unassembled WGS sequence"/>
</dbReference>
<protein>
    <submittedName>
        <fullName evidence="8">Uncharacterized protein</fullName>
    </submittedName>
</protein>
<evidence type="ECO:0000256" key="6">
    <source>
        <dbReference type="PIRNR" id="PIRNR015840"/>
    </source>
</evidence>
<keyword evidence="4 7" id="KW-1133">Transmembrane helix</keyword>
<dbReference type="InterPro" id="IPR005045">
    <property type="entry name" value="CDC50/LEM3_fam"/>
</dbReference>
<reference evidence="8" key="1">
    <citation type="submission" date="2021-09" db="EMBL/GenBank/DDBJ databases">
        <authorList>
            <consortium name="AG Swart"/>
            <person name="Singh M."/>
            <person name="Singh A."/>
            <person name="Seah K."/>
            <person name="Emmerich C."/>
        </authorList>
    </citation>
    <scope>NUCLEOTIDE SEQUENCE</scope>
    <source>
        <strain evidence="8">ATCC30299</strain>
    </source>
</reference>
<comment type="subcellular location">
    <subcellularLocation>
        <location evidence="1">Membrane</location>
        <topology evidence="1">Multi-pass membrane protein</topology>
    </subcellularLocation>
</comment>
<feature type="transmembrane region" description="Helical" evidence="7">
    <location>
        <begin position="279"/>
        <end position="306"/>
    </location>
</feature>
<dbReference type="AlphaFoldDB" id="A0AAU9II69"/>